<evidence type="ECO:0000313" key="4">
    <source>
        <dbReference type="EMBL" id="UOA16529.1"/>
    </source>
</evidence>
<evidence type="ECO:0000256" key="1">
    <source>
        <dbReference type="ARBA" id="ARBA00022603"/>
    </source>
</evidence>
<dbReference type="CDD" id="cd02440">
    <property type="entry name" value="AdoMet_MTases"/>
    <property type="match status" value="1"/>
</dbReference>
<accession>A0ABY3ZRU9</accession>
<dbReference type="GO" id="GO:0030798">
    <property type="term" value="F:trans-aconitate 2-methyltransferase activity"/>
    <property type="evidence" value="ECO:0007669"/>
    <property type="project" value="UniProtKB-EC"/>
</dbReference>
<keyword evidence="5" id="KW-1185">Reference proteome</keyword>
<dbReference type="RefSeq" id="WP_243263504.1">
    <property type="nucleotide sequence ID" value="NZ_CP085145.1"/>
</dbReference>
<dbReference type="PANTHER" id="PTHR43861:SF1">
    <property type="entry name" value="TRANS-ACONITATE 2-METHYLTRANSFERASE"/>
    <property type="match status" value="1"/>
</dbReference>
<dbReference type="Gene3D" id="3.40.50.150">
    <property type="entry name" value="Vaccinia Virus protein VP39"/>
    <property type="match status" value="1"/>
</dbReference>
<dbReference type="PANTHER" id="PTHR43861">
    <property type="entry name" value="TRANS-ACONITATE 2-METHYLTRANSFERASE-RELATED"/>
    <property type="match status" value="1"/>
</dbReference>
<name>A0ABY3ZRU9_9RHOB</name>
<keyword evidence="4" id="KW-0614">Plasmid</keyword>
<reference evidence="5" key="1">
    <citation type="journal article" date="2022" name="Microorganisms">
        <title>Beyond the ABCs#Discovery of Three New Plasmid Types in Rhodobacterales (RepQ, RepY, RepW).</title>
        <authorList>
            <person name="Freese H.M."/>
            <person name="Ringel V."/>
            <person name="Overmann J."/>
            <person name="Petersen J."/>
        </authorList>
    </citation>
    <scope>NUCLEOTIDE SEQUENCE [LARGE SCALE GENOMIC DNA]</scope>
    <source>
        <strain evidence="5">DSM 109990</strain>
        <plasmid evidence="5">pDSM109990_a</plasmid>
    </source>
</reference>
<dbReference type="Pfam" id="PF13649">
    <property type="entry name" value="Methyltransf_25"/>
    <property type="match status" value="1"/>
</dbReference>
<dbReference type="SUPFAM" id="SSF53335">
    <property type="entry name" value="S-adenosyl-L-methionine-dependent methyltransferases"/>
    <property type="match status" value="1"/>
</dbReference>
<sequence length="209" mass="23253">MRPADAVIDLYQGNATAWVELRGQTLFEQPWLDRFLSITLTEGQNILDLGCGSGQPIAEYLIANGCRITGVDGAKSLIEIAREKLPEHRWLTADMRDLPPLGKFHGLIAWHSFFHLKPEDQRPMFETFSRLCQPGAALMFTSGSTHGEAIGTFEGQPLYHGSLDSTEYHSLLQTNGFGVVDHVKDDPTCGGSTIWLTQKKLRHDSSQRS</sequence>
<dbReference type="GO" id="GO:0032259">
    <property type="term" value="P:methylation"/>
    <property type="evidence" value="ECO:0007669"/>
    <property type="project" value="UniProtKB-KW"/>
</dbReference>
<evidence type="ECO:0000313" key="5">
    <source>
        <dbReference type="Proteomes" id="UP000831019"/>
    </source>
</evidence>
<dbReference type="Proteomes" id="UP000831019">
    <property type="component" value="Plasmid pDSM109990_a"/>
</dbReference>
<evidence type="ECO:0000259" key="3">
    <source>
        <dbReference type="Pfam" id="PF13649"/>
    </source>
</evidence>
<protein>
    <submittedName>
        <fullName evidence="4">Trans-aconitate 2-methyltransferase</fullName>
        <ecNumber evidence="4">2.1.1.144</ecNumber>
    </submittedName>
</protein>
<dbReference type="EMBL" id="CP085145">
    <property type="protein sequence ID" value="UOA16529.1"/>
    <property type="molecule type" value="Genomic_DNA"/>
</dbReference>
<dbReference type="EC" id="2.1.1.144" evidence="4"/>
<geneLocation type="plasmid" evidence="4 5">
    <name>pDSM109990_a</name>
</geneLocation>
<dbReference type="InterPro" id="IPR041698">
    <property type="entry name" value="Methyltransf_25"/>
</dbReference>
<proteinExistence type="predicted"/>
<evidence type="ECO:0000256" key="2">
    <source>
        <dbReference type="ARBA" id="ARBA00022679"/>
    </source>
</evidence>
<keyword evidence="2 4" id="KW-0808">Transferase</keyword>
<feature type="domain" description="Methyltransferase" evidence="3">
    <location>
        <begin position="46"/>
        <end position="135"/>
    </location>
</feature>
<dbReference type="InterPro" id="IPR029063">
    <property type="entry name" value="SAM-dependent_MTases_sf"/>
</dbReference>
<keyword evidence="1 4" id="KW-0489">Methyltransferase</keyword>
<gene>
    <name evidence="4" type="primary">tam_2</name>
    <name evidence="4" type="ORF">DSM109990_03413</name>
</gene>
<organism evidence="4 5">
    <name type="scientific">Sulfitobacter dubius</name>
    <dbReference type="NCBI Taxonomy" id="218673"/>
    <lineage>
        <taxon>Bacteria</taxon>
        <taxon>Pseudomonadati</taxon>
        <taxon>Pseudomonadota</taxon>
        <taxon>Alphaproteobacteria</taxon>
        <taxon>Rhodobacterales</taxon>
        <taxon>Roseobacteraceae</taxon>
        <taxon>Sulfitobacter</taxon>
    </lineage>
</organism>